<name>A0ABV9UDA7_9ACTN</name>
<dbReference type="EMBL" id="JBHSIT010000021">
    <property type="protein sequence ID" value="MFC4913888.1"/>
    <property type="molecule type" value="Genomic_DNA"/>
</dbReference>
<evidence type="ECO:0000313" key="3">
    <source>
        <dbReference type="Proteomes" id="UP001595872"/>
    </source>
</evidence>
<keyword evidence="3" id="KW-1185">Reference proteome</keyword>
<accession>A0ABV9UDA7</accession>
<reference evidence="3" key="1">
    <citation type="journal article" date="2019" name="Int. J. Syst. Evol. Microbiol.">
        <title>The Global Catalogue of Microorganisms (GCM) 10K type strain sequencing project: providing services to taxonomists for standard genome sequencing and annotation.</title>
        <authorList>
            <consortium name="The Broad Institute Genomics Platform"/>
            <consortium name="The Broad Institute Genome Sequencing Center for Infectious Disease"/>
            <person name="Wu L."/>
            <person name="Ma J."/>
        </authorList>
    </citation>
    <scope>NUCLEOTIDE SEQUENCE [LARGE SCALE GENOMIC DNA]</scope>
    <source>
        <strain evidence="3">KLKA75</strain>
    </source>
</reference>
<evidence type="ECO:0000256" key="1">
    <source>
        <dbReference type="SAM" id="MobiDB-lite"/>
    </source>
</evidence>
<feature type="compositionally biased region" description="Basic residues" evidence="1">
    <location>
        <begin position="46"/>
        <end position="59"/>
    </location>
</feature>
<dbReference type="Proteomes" id="UP001595872">
    <property type="component" value="Unassembled WGS sequence"/>
</dbReference>
<feature type="region of interest" description="Disordered" evidence="1">
    <location>
        <begin position="36"/>
        <end position="59"/>
    </location>
</feature>
<organism evidence="2 3">
    <name type="scientific">Actinomadura gamaensis</name>
    <dbReference type="NCBI Taxonomy" id="1763541"/>
    <lineage>
        <taxon>Bacteria</taxon>
        <taxon>Bacillati</taxon>
        <taxon>Actinomycetota</taxon>
        <taxon>Actinomycetes</taxon>
        <taxon>Streptosporangiales</taxon>
        <taxon>Thermomonosporaceae</taxon>
        <taxon>Actinomadura</taxon>
    </lineage>
</organism>
<sequence>MAAAGRPTAELQAKSWHLCLALASLGRHARLGEQASAALTAEHDPHARRRPTSSRRSSS</sequence>
<protein>
    <submittedName>
        <fullName evidence="2">Uncharacterized protein</fullName>
    </submittedName>
</protein>
<comment type="caution">
    <text evidence="2">The sequence shown here is derived from an EMBL/GenBank/DDBJ whole genome shotgun (WGS) entry which is preliminary data.</text>
</comment>
<dbReference type="RefSeq" id="WP_378265246.1">
    <property type="nucleotide sequence ID" value="NZ_JBHSIT010000021.1"/>
</dbReference>
<proteinExistence type="predicted"/>
<gene>
    <name evidence="2" type="ORF">ACFPCY_41845</name>
</gene>
<evidence type="ECO:0000313" key="2">
    <source>
        <dbReference type="EMBL" id="MFC4913888.1"/>
    </source>
</evidence>